<proteinExistence type="predicted"/>
<accession>A0A0F9NT00</accession>
<evidence type="ECO:0008006" key="2">
    <source>
        <dbReference type="Google" id="ProtNLM"/>
    </source>
</evidence>
<comment type="caution">
    <text evidence="1">The sequence shown here is derived from an EMBL/GenBank/DDBJ whole genome shotgun (WGS) entry which is preliminary data.</text>
</comment>
<gene>
    <name evidence="1" type="ORF">LCGC14_1299470</name>
</gene>
<reference evidence="1" key="1">
    <citation type="journal article" date="2015" name="Nature">
        <title>Complex archaea that bridge the gap between prokaryotes and eukaryotes.</title>
        <authorList>
            <person name="Spang A."/>
            <person name="Saw J.H."/>
            <person name="Jorgensen S.L."/>
            <person name="Zaremba-Niedzwiedzka K."/>
            <person name="Martijn J."/>
            <person name="Lind A.E."/>
            <person name="van Eijk R."/>
            <person name="Schleper C."/>
            <person name="Guy L."/>
            <person name="Ettema T.J."/>
        </authorList>
    </citation>
    <scope>NUCLEOTIDE SEQUENCE</scope>
</reference>
<protein>
    <recommendedName>
        <fullName evidence="2">Peptidase C39-like domain-containing protein</fullName>
    </recommendedName>
</protein>
<evidence type="ECO:0000313" key="1">
    <source>
        <dbReference type="EMBL" id="KKM84407.1"/>
    </source>
</evidence>
<name>A0A0F9NT00_9ZZZZ</name>
<organism evidence="1">
    <name type="scientific">marine sediment metagenome</name>
    <dbReference type="NCBI Taxonomy" id="412755"/>
    <lineage>
        <taxon>unclassified sequences</taxon>
        <taxon>metagenomes</taxon>
        <taxon>ecological metagenomes</taxon>
    </lineage>
</organism>
<sequence>MTNYIILEGVALCSPYAQGDLDNLCGIYAAINAICLVSAPLHPLRQSQVDRLLAVGIEYLHRRKWLSDAIIRGMELERQRALTQHLALEAERITDLKFSNAQLFPDRPINSKDAVLSLIEKSIGSGSALILCFEKTLWHYTVISSLSSSRIYLFDSYGFKWIERRSFEISGSPVKARHRLPLDSIIEVGCRKASETWSPGF</sequence>
<dbReference type="AlphaFoldDB" id="A0A0F9NT00"/>
<dbReference type="EMBL" id="LAZR01007572">
    <property type="protein sequence ID" value="KKM84407.1"/>
    <property type="molecule type" value="Genomic_DNA"/>
</dbReference>